<gene>
    <name evidence="7" type="ORF">G8S53_10055</name>
</gene>
<dbReference type="InterPro" id="IPR011528">
    <property type="entry name" value="NERD"/>
</dbReference>
<dbReference type="GO" id="GO:0003677">
    <property type="term" value="F:DNA binding"/>
    <property type="evidence" value="ECO:0007669"/>
    <property type="project" value="InterPro"/>
</dbReference>
<dbReference type="Pfam" id="PF08378">
    <property type="entry name" value="NERD"/>
    <property type="match status" value="1"/>
</dbReference>
<reference evidence="7" key="2">
    <citation type="journal article" date="2021" name="Microorganisms">
        <title>Extensive Genome Exploration of Clostridium botulinum Group III Field Strains.</title>
        <authorList>
            <person name="Fillo S."/>
            <person name="Giordani F."/>
            <person name="Tonon E."/>
            <person name="Drigo I."/>
            <person name="Anselmo A."/>
            <person name="Fortunato A."/>
            <person name="Lista F."/>
            <person name="Bano L."/>
        </authorList>
    </citation>
    <scope>NUCLEOTIDE SEQUENCE</scope>
    <source>
        <strain evidence="7">IZSVe-TV_9877_3_12</strain>
    </source>
</reference>
<keyword evidence="1" id="KW-0547">Nucleotide-binding</keyword>
<evidence type="ECO:0000256" key="4">
    <source>
        <dbReference type="ARBA" id="ARBA00022840"/>
    </source>
</evidence>
<evidence type="ECO:0000256" key="2">
    <source>
        <dbReference type="ARBA" id="ARBA00022801"/>
    </source>
</evidence>
<feature type="domain" description="NERD" evidence="5">
    <location>
        <begin position="21"/>
        <end position="112"/>
    </location>
</feature>
<dbReference type="InterPro" id="IPR000212">
    <property type="entry name" value="DNA_helicase_UvrD/REP"/>
</dbReference>
<evidence type="ECO:0000256" key="1">
    <source>
        <dbReference type="ARBA" id="ARBA00022741"/>
    </source>
</evidence>
<dbReference type="Proteomes" id="UP000813637">
    <property type="component" value="Unassembled WGS sequence"/>
</dbReference>
<dbReference type="GO" id="GO:0043138">
    <property type="term" value="F:3'-5' DNA helicase activity"/>
    <property type="evidence" value="ECO:0007669"/>
    <property type="project" value="TreeGrafter"/>
</dbReference>
<comment type="caution">
    <text evidence="7">The sequence shown here is derived from an EMBL/GenBank/DDBJ whole genome shotgun (WGS) entry which is preliminary data.</text>
</comment>
<sequence length="644" mass="75050">MVMIMAIMIPESISTLNNITNGEKKVFKILKNLLPKDYICWFDLRVNNRYPDFIILAPDLGIIVLEIKDWEVGSIEKANINYFQLKTLGICTNPLKQARDYMFNIVNKLKKDKKLTQNNEKYNGSLKFTYGHGVIFTKITRNAFNKVEFNGVLEENFIIFQDDLNSIENNSDKHMLKSKLENMLPMKFKFNNLHEDIINRIRGNLFKEVNLVESNDKIFKVMNLQQEMYAKGLGYGHRVIRGVAGSGKTTVLICRAKYLKEVHKDWNILVLCYNKTLAAFLRKVINGKEKNSNVEVIHFHEWINKISKQLGLKTGIYKEEDVAKNISGITEEMLQRLIKYDAILIDEGQDLEEEWLKFIVKNLRNSQESHLLLASDGAQNLYSRKYTLKSVGIKAVGRTVIMRENYRNTKEILKLANDLLLHSNLKNDNEDENDFIIEPNSILRNGQIPKIIEALSFEDEVEKIINNIIKLNNQGLDYGEIAILCPYNKYKGIEYTKIIKENLKKNFIDYDILNKDYNKYEFQYYKDRVKISTIYSAKGLDFEAVFICGINNGLIKRKDESKKLLYVGMTRARRILNITYSVKNELTNIIATSCKEMEKHNISQEIENIKPKEIEDNKNSIDINENKKQSKGFWQRLREKIGYN</sequence>
<evidence type="ECO:0000313" key="8">
    <source>
        <dbReference type="Proteomes" id="UP000813637"/>
    </source>
</evidence>
<reference evidence="7" key="1">
    <citation type="submission" date="2020-02" db="EMBL/GenBank/DDBJ databases">
        <authorList>
            <person name="Fillo S."/>
            <person name="Giordani F."/>
            <person name="Tonon E."/>
            <person name="Drigo I."/>
            <person name="Anselmo A."/>
            <person name="Fortunato A."/>
            <person name="Bano L."/>
            <person name="Lista F."/>
        </authorList>
    </citation>
    <scope>NUCLEOTIDE SEQUENCE</scope>
    <source>
        <strain evidence="7">IZSVe-TV_9877_3_12</strain>
    </source>
</reference>
<dbReference type="Pfam" id="PF13245">
    <property type="entry name" value="AAA_19"/>
    <property type="match status" value="1"/>
</dbReference>
<dbReference type="PANTHER" id="PTHR11070">
    <property type="entry name" value="UVRD / RECB / PCRA DNA HELICASE FAMILY MEMBER"/>
    <property type="match status" value="1"/>
</dbReference>
<dbReference type="InterPro" id="IPR027417">
    <property type="entry name" value="P-loop_NTPase"/>
</dbReference>
<evidence type="ECO:0000256" key="3">
    <source>
        <dbReference type="ARBA" id="ARBA00022806"/>
    </source>
</evidence>
<dbReference type="RefSeq" id="WP_198091261.1">
    <property type="nucleotide sequence ID" value="NZ_JAAMYB010000013.1"/>
</dbReference>
<keyword evidence="4" id="KW-0067">ATP-binding</keyword>
<keyword evidence="2" id="KW-0378">Hydrolase</keyword>
<dbReference type="EMBL" id="JAAMYB010000013">
    <property type="protein sequence ID" value="MCD3195622.1"/>
    <property type="molecule type" value="Genomic_DNA"/>
</dbReference>
<dbReference type="PANTHER" id="PTHR11070:SF2">
    <property type="entry name" value="ATP-DEPENDENT DNA HELICASE SRS2"/>
    <property type="match status" value="1"/>
</dbReference>
<dbReference type="GO" id="GO:0000725">
    <property type="term" value="P:recombinational repair"/>
    <property type="evidence" value="ECO:0007669"/>
    <property type="project" value="TreeGrafter"/>
</dbReference>
<feature type="domain" description="UvrD-like helicase C-terminal" evidence="6">
    <location>
        <begin position="525"/>
        <end position="581"/>
    </location>
</feature>
<evidence type="ECO:0000259" key="5">
    <source>
        <dbReference type="Pfam" id="PF08378"/>
    </source>
</evidence>
<proteinExistence type="predicted"/>
<dbReference type="Pfam" id="PF13361">
    <property type="entry name" value="UvrD_C"/>
    <property type="match status" value="2"/>
</dbReference>
<protein>
    <submittedName>
        <fullName evidence="7">AAA family ATPase</fullName>
    </submittedName>
</protein>
<evidence type="ECO:0000259" key="6">
    <source>
        <dbReference type="Pfam" id="PF13361"/>
    </source>
</evidence>
<keyword evidence="3" id="KW-0347">Helicase</keyword>
<dbReference type="InterPro" id="IPR014017">
    <property type="entry name" value="DNA_helicase_UvrD-like_C"/>
</dbReference>
<dbReference type="AlphaFoldDB" id="A0A9Q3VAD4"/>
<feature type="domain" description="UvrD-like helicase C-terminal" evidence="6">
    <location>
        <begin position="402"/>
        <end position="514"/>
    </location>
</feature>
<evidence type="ECO:0000313" key="7">
    <source>
        <dbReference type="EMBL" id="MCD3195622.1"/>
    </source>
</evidence>
<dbReference type="GO" id="GO:0016787">
    <property type="term" value="F:hydrolase activity"/>
    <property type="evidence" value="ECO:0007669"/>
    <property type="project" value="UniProtKB-KW"/>
</dbReference>
<accession>A0A9Q3VAD4</accession>
<dbReference type="SUPFAM" id="SSF52540">
    <property type="entry name" value="P-loop containing nucleoside triphosphate hydrolases"/>
    <property type="match status" value="1"/>
</dbReference>
<dbReference type="GO" id="GO:0005524">
    <property type="term" value="F:ATP binding"/>
    <property type="evidence" value="ECO:0007669"/>
    <property type="project" value="UniProtKB-KW"/>
</dbReference>
<name>A0A9Q3VAD4_CLOBO</name>
<dbReference type="Gene3D" id="3.40.50.300">
    <property type="entry name" value="P-loop containing nucleotide triphosphate hydrolases"/>
    <property type="match status" value="2"/>
</dbReference>
<organism evidence="7 8">
    <name type="scientific">Clostridium botulinum C</name>
    <dbReference type="NCBI Taxonomy" id="36828"/>
    <lineage>
        <taxon>Bacteria</taxon>
        <taxon>Bacillati</taxon>
        <taxon>Bacillota</taxon>
        <taxon>Clostridia</taxon>
        <taxon>Eubacteriales</taxon>
        <taxon>Clostridiaceae</taxon>
        <taxon>Clostridium</taxon>
    </lineage>
</organism>